<dbReference type="STRING" id="1802517.A2892_01895"/>
<dbReference type="EMBL" id="MGHD01000003">
    <property type="protein sequence ID" value="OGM60774.1"/>
    <property type="molecule type" value="Genomic_DNA"/>
</dbReference>
<reference evidence="1 2" key="1">
    <citation type="journal article" date="2016" name="Nat. Commun.">
        <title>Thousands of microbial genomes shed light on interconnected biogeochemical processes in an aquifer system.</title>
        <authorList>
            <person name="Anantharaman K."/>
            <person name="Brown C.T."/>
            <person name="Hug L.A."/>
            <person name="Sharon I."/>
            <person name="Castelle C.J."/>
            <person name="Probst A.J."/>
            <person name="Thomas B.C."/>
            <person name="Singh A."/>
            <person name="Wilkins M.J."/>
            <person name="Karaoz U."/>
            <person name="Brodie E.L."/>
            <person name="Williams K.H."/>
            <person name="Hubbard S.S."/>
            <person name="Banfield J.F."/>
        </authorList>
    </citation>
    <scope>NUCLEOTIDE SEQUENCE [LARGE SCALE GENOMIC DNA]</scope>
</reference>
<dbReference type="SUPFAM" id="SSF55729">
    <property type="entry name" value="Acyl-CoA N-acyltransferases (Nat)"/>
    <property type="match status" value="1"/>
</dbReference>
<sequence length="161" mass="18948">MKKLIPPDFQIPEVLEADRFRLRMLKVTDVVKDYDAVMTSIDHLQGIFGVRSKWPSKDLTFEQDLIDLGWHHKEFQTRSSFAYTVMNPGESQCLGCVYIFPPTKSGFDAEVYMWVRKSAYDEGLDPILYETVKNWIAEKWPFKKVAYPGREIDWETWKSLE</sequence>
<proteinExistence type="predicted"/>
<dbReference type="GO" id="GO:0016740">
    <property type="term" value="F:transferase activity"/>
    <property type="evidence" value="ECO:0007669"/>
    <property type="project" value="UniProtKB-KW"/>
</dbReference>
<evidence type="ECO:0000313" key="2">
    <source>
        <dbReference type="Proteomes" id="UP000176404"/>
    </source>
</evidence>
<keyword evidence="1" id="KW-0808">Transferase</keyword>
<gene>
    <name evidence="1" type="ORF">A2892_01895</name>
</gene>
<dbReference type="AlphaFoldDB" id="A0A1F8B9P7"/>
<accession>A0A1F8B9P7</accession>
<evidence type="ECO:0000313" key="1">
    <source>
        <dbReference type="EMBL" id="OGM60774.1"/>
    </source>
</evidence>
<name>A0A1F8B9P7_9BACT</name>
<dbReference type="Proteomes" id="UP000176404">
    <property type="component" value="Unassembled WGS sequence"/>
</dbReference>
<dbReference type="InterPro" id="IPR016181">
    <property type="entry name" value="Acyl_CoA_acyltransferase"/>
</dbReference>
<organism evidence="1 2">
    <name type="scientific">Candidatus Woesebacteria bacterium RIFCSPLOWO2_01_FULL_39_10b</name>
    <dbReference type="NCBI Taxonomy" id="1802517"/>
    <lineage>
        <taxon>Bacteria</taxon>
        <taxon>Candidatus Woeseibacteriota</taxon>
    </lineage>
</organism>
<protein>
    <submittedName>
        <fullName evidence="1">GNAT family N-acetyltransferase</fullName>
    </submittedName>
</protein>
<comment type="caution">
    <text evidence="1">The sequence shown here is derived from an EMBL/GenBank/DDBJ whole genome shotgun (WGS) entry which is preliminary data.</text>
</comment>